<dbReference type="InterPro" id="IPR050984">
    <property type="entry name" value="Gfo/Idh/MocA_domain"/>
</dbReference>
<dbReference type="EMBL" id="JATM01000001">
    <property type="protein sequence ID" value="OOL19644.1"/>
    <property type="molecule type" value="Genomic_DNA"/>
</dbReference>
<accession>A0A1S8GRH4</accession>
<comment type="caution">
    <text evidence="5">The sequence shown here is derived from an EMBL/GenBank/DDBJ whole genome shotgun (WGS) entry which is preliminary data.</text>
</comment>
<evidence type="ECO:0000256" key="1">
    <source>
        <dbReference type="ARBA" id="ARBA00010928"/>
    </source>
</evidence>
<sequence>MSSHSPSNKPVNAGRRHVLGALGASVLAGGASKAMAQSLGFPAPPAGLGQRPYPNLLRPLNDGSRKFGYAIVGLGKYAVNQILPAFAECEYAKVTALVSGDIGKARRLGKHYGIEESHLYTYDNFDKIAQDPEVDAVYIILPNSLHADFTERAFRAGKHVLCEKPMAVTVEECQRMIAAGKKAGKKLMIGYRCHFDPVTHKAIELARTSIGKPQIISTDNGDNTDPTDPTYQWRLTRALSGGGALMDLGIYGINGSRYMLNEDPIEVQATIMPPSDPMFREIDETIVWIMRYRSGAVAHGSASFNVNAMSRFNLQGTEASLRMDPATSYWCNSVSHCTSGDTHTWSTPMFTIPALNQFSAQLDHLAISVANNTPLAATAEEGMQDVRLIRAMYQSANSGSRPVSTDWGDWRKTI</sequence>
<evidence type="ECO:0000313" key="5">
    <source>
        <dbReference type="EMBL" id="OOL19644.1"/>
    </source>
</evidence>
<evidence type="ECO:0000313" key="6">
    <source>
        <dbReference type="Proteomes" id="UP000200980"/>
    </source>
</evidence>
<dbReference type="OrthoDB" id="9792935at2"/>
<feature type="domain" description="Gfo/Idh/MocA-like oxidoreductase N-terminal" evidence="3">
    <location>
        <begin position="67"/>
        <end position="191"/>
    </location>
</feature>
<evidence type="ECO:0000259" key="3">
    <source>
        <dbReference type="Pfam" id="PF01408"/>
    </source>
</evidence>
<organism evidence="5 6">
    <name type="scientific">Bombella intestini</name>
    <dbReference type="NCBI Taxonomy" id="1539051"/>
    <lineage>
        <taxon>Bacteria</taxon>
        <taxon>Pseudomonadati</taxon>
        <taxon>Pseudomonadota</taxon>
        <taxon>Alphaproteobacteria</taxon>
        <taxon>Acetobacterales</taxon>
        <taxon>Acetobacteraceae</taxon>
        <taxon>Bombella</taxon>
    </lineage>
</organism>
<dbReference type="Gene3D" id="3.40.50.720">
    <property type="entry name" value="NAD(P)-binding Rossmann-like Domain"/>
    <property type="match status" value="1"/>
</dbReference>
<dbReference type="Gene3D" id="3.30.360.10">
    <property type="entry name" value="Dihydrodipicolinate Reductase, domain 2"/>
    <property type="match status" value="1"/>
</dbReference>
<dbReference type="InterPro" id="IPR006311">
    <property type="entry name" value="TAT_signal"/>
</dbReference>
<dbReference type="PANTHER" id="PTHR22604:SF105">
    <property type="entry name" value="TRANS-1,2-DIHYDROBENZENE-1,2-DIOL DEHYDROGENASE"/>
    <property type="match status" value="1"/>
</dbReference>
<dbReference type="STRING" id="1539051.AL01_01350"/>
<keyword evidence="2" id="KW-0560">Oxidoreductase</keyword>
<gene>
    <name evidence="5" type="ORF">AL01_01350</name>
</gene>
<feature type="domain" description="Gfo/Idh/MocA-like oxidoreductase C-terminal" evidence="4">
    <location>
        <begin position="207"/>
        <end position="403"/>
    </location>
</feature>
<name>A0A1S8GRH4_9PROT</name>
<dbReference type="GO" id="GO:0000166">
    <property type="term" value="F:nucleotide binding"/>
    <property type="evidence" value="ECO:0007669"/>
    <property type="project" value="InterPro"/>
</dbReference>
<dbReference type="AlphaFoldDB" id="A0A1S8GRH4"/>
<keyword evidence="6" id="KW-1185">Reference proteome</keyword>
<dbReference type="GO" id="GO:0016491">
    <property type="term" value="F:oxidoreductase activity"/>
    <property type="evidence" value="ECO:0007669"/>
    <property type="project" value="UniProtKB-KW"/>
</dbReference>
<dbReference type="InterPro" id="IPR036291">
    <property type="entry name" value="NAD(P)-bd_dom_sf"/>
</dbReference>
<evidence type="ECO:0000259" key="4">
    <source>
        <dbReference type="Pfam" id="PF02894"/>
    </source>
</evidence>
<comment type="similarity">
    <text evidence="1">Belongs to the Gfo/Idh/MocA family.</text>
</comment>
<dbReference type="InterPro" id="IPR000683">
    <property type="entry name" value="Gfo/Idh/MocA-like_OxRdtase_N"/>
</dbReference>
<reference evidence="5 6" key="1">
    <citation type="journal article" date="2016" name="PLoS ONE">
        <title>Whole-Genome Sequence Analysis of Bombella intestini LMG 28161T, a Novel Acetic Acid Bacterium Isolated from the Crop of a Red-Tailed Bumble Bee, Bombus lapidarius.</title>
        <authorList>
            <person name="Li L."/>
            <person name="Illeghems K."/>
            <person name="Van Kerrebroeck S."/>
            <person name="Borremans W."/>
            <person name="Cleenwerck I."/>
            <person name="Smagghe G."/>
            <person name="De Vuyst L."/>
            <person name="Vandamme P."/>
        </authorList>
    </citation>
    <scope>NUCLEOTIDE SEQUENCE [LARGE SCALE GENOMIC DNA]</scope>
    <source>
        <strain evidence="5 6">R-52487</strain>
    </source>
</reference>
<dbReference type="PRINTS" id="PR01775">
    <property type="entry name" value="GLFROXRDTASE"/>
</dbReference>
<proteinExistence type="inferred from homology"/>
<protein>
    <submittedName>
        <fullName evidence="5">Glucose-fructose oxidoreductase</fullName>
    </submittedName>
</protein>
<dbReference type="SUPFAM" id="SSF51735">
    <property type="entry name" value="NAD(P)-binding Rossmann-fold domains"/>
    <property type="match status" value="1"/>
</dbReference>
<dbReference type="Proteomes" id="UP000200980">
    <property type="component" value="Unassembled WGS sequence"/>
</dbReference>
<dbReference type="PROSITE" id="PS51318">
    <property type="entry name" value="TAT"/>
    <property type="match status" value="1"/>
</dbReference>
<dbReference type="Pfam" id="PF01408">
    <property type="entry name" value="GFO_IDH_MocA"/>
    <property type="match status" value="1"/>
</dbReference>
<evidence type="ECO:0000256" key="2">
    <source>
        <dbReference type="ARBA" id="ARBA00023002"/>
    </source>
</evidence>
<dbReference type="InterPro" id="IPR004104">
    <property type="entry name" value="Gfo/Idh/MocA-like_OxRdtase_C"/>
</dbReference>
<dbReference type="PANTHER" id="PTHR22604">
    <property type="entry name" value="OXIDOREDUCTASES"/>
    <property type="match status" value="1"/>
</dbReference>
<dbReference type="Pfam" id="PF02894">
    <property type="entry name" value="GFO_IDH_MocA_C"/>
    <property type="match status" value="1"/>
</dbReference>
<dbReference type="InterPro" id="IPR008354">
    <property type="entry name" value="Glc-Fru_OxRdtase_bac"/>
</dbReference>
<dbReference type="RefSeq" id="WP_077395467.1">
    <property type="nucleotide sequence ID" value="NZ_JATM01000001.1"/>
</dbReference>
<dbReference type="SUPFAM" id="SSF55347">
    <property type="entry name" value="Glyceraldehyde-3-phosphate dehydrogenase-like, C-terminal domain"/>
    <property type="match status" value="1"/>
</dbReference>